<reference evidence="4" key="1">
    <citation type="submission" date="2016-06" db="UniProtKB">
        <authorList>
            <consortium name="WormBaseParasite"/>
        </authorList>
    </citation>
    <scope>IDENTIFICATION</scope>
</reference>
<evidence type="ECO:0000313" key="2">
    <source>
        <dbReference type="EMBL" id="VDP11694.1"/>
    </source>
</evidence>
<sequence length="81" mass="9378">MVPSAVPSFTTGNDHKLAWERSDFDEEIEKKALQMTTAGNYLKNSTRRSSKHVNVSCEEWSLKNSRDDDNEEFNEKRKIAE</sequence>
<dbReference type="WBParaSite" id="SBAD_0000731801-mRNA-1">
    <property type="protein sequence ID" value="SBAD_0000731801-mRNA-1"/>
    <property type="gene ID" value="SBAD_0000731801"/>
</dbReference>
<organism evidence="4">
    <name type="scientific">Soboliphyme baturini</name>
    <dbReference type="NCBI Taxonomy" id="241478"/>
    <lineage>
        <taxon>Eukaryota</taxon>
        <taxon>Metazoa</taxon>
        <taxon>Ecdysozoa</taxon>
        <taxon>Nematoda</taxon>
        <taxon>Enoplea</taxon>
        <taxon>Dorylaimia</taxon>
        <taxon>Dioctophymatida</taxon>
        <taxon>Dioctophymatoidea</taxon>
        <taxon>Soboliphymatidae</taxon>
        <taxon>Soboliphyme</taxon>
    </lineage>
</organism>
<evidence type="ECO:0000313" key="3">
    <source>
        <dbReference type="Proteomes" id="UP000270296"/>
    </source>
</evidence>
<dbReference type="EMBL" id="UZAM01010279">
    <property type="protein sequence ID" value="VDP11694.1"/>
    <property type="molecule type" value="Genomic_DNA"/>
</dbReference>
<reference evidence="2 3" key="2">
    <citation type="submission" date="2018-11" db="EMBL/GenBank/DDBJ databases">
        <authorList>
            <consortium name="Pathogen Informatics"/>
        </authorList>
    </citation>
    <scope>NUCLEOTIDE SEQUENCE [LARGE SCALE GENOMIC DNA]</scope>
</reference>
<dbReference type="AlphaFoldDB" id="A0A183ITV5"/>
<feature type="region of interest" description="Disordered" evidence="1">
    <location>
        <begin position="58"/>
        <end position="81"/>
    </location>
</feature>
<feature type="compositionally biased region" description="Basic and acidic residues" evidence="1">
    <location>
        <begin position="60"/>
        <end position="81"/>
    </location>
</feature>
<accession>A0A183ITV5</accession>
<protein>
    <submittedName>
        <fullName evidence="4">Ovule protein</fullName>
    </submittedName>
</protein>
<evidence type="ECO:0000313" key="4">
    <source>
        <dbReference type="WBParaSite" id="SBAD_0000731801-mRNA-1"/>
    </source>
</evidence>
<name>A0A183ITV5_9BILA</name>
<proteinExistence type="predicted"/>
<dbReference type="Proteomes" id="UP000270296">
    <property type="component" value="Unassembled WGS sequence"/>
</dbReference>
<keyword evidence="3" id="KW-1185">Reference proteome</keyword>
<evidence type="ECO:0000256" key="1">
    <source>
        <dbReference type="SAM" id="MobiDB-lite"/>
    </source>
</evidence>
<gene>
    <name evidence="2" type="ORF">SBAD_LOCUS7052</name>
</gene>